<feature type="non-terminal residue" evidence="2">
    <location>
        <position position="1"/>
    </location>
</feature>
<comment type="caution">
    <text evidence="2">The sequence shown here is derived from an EMBL/GenBank/DDBJ whole genome shotgun (WGS) entry which is preliminary data.</text>
</comment>
<protein>
    <submittedName>
        <fullName evidence="2">Uncharacterized protein</fullName>
    </submittedName>
</protein>
<keyword evidence="3" id="KW-1185">Reference proteome</keyword>
<evidence type="ECO:0000313" key="2">
    <source>
        <dbReference type="EMBL" id="CAJ1409135.1"/>
    </source>
</evidence>
<evidence type="ECO:0000313" key="3">
    <source>
        <dbReference type="Proteomes" id="UP001178507"/>
    </source>
</evidence>
<dbReference type="EMBL" id="CAUJNA010003752">
    <property type="protein sequence ID" value="CAJ1409135.1"/>
    <property type="molecule type" value="Genomic_DNA"/>
</dbReference>
<name>A0AA36JMV5_9DINO</name>
<evidence type="ECO:0000256" key="1">
    <source>
        <dbReference type="SAM" id="MobiDB-lite"/>
    </source>
</evidence>
<feature type="region of interest" description="Disordered" evidence="1">
    <location>
        <begin position="128"/>
        <end position="165"/>
    </location>
</feature>
<dbReference type="Proteomes" id="UP001178507">
    <property type="component" value="Unassembled WGS sequence"/>
</dbReference>
<gene>
    <name evidence="2" type="ORF">EVOR1521_LOCUS30310</name>
</gene>
<dbReference type="AlphaFoldDB" id="A0AA36JMV5"/>
<sequence>AAGPWRCTVYVVQDNLQPALELISRFAMWRYEMPDLKGGSPDVLWLQVTVRPFCAIQIAQALPVKVPVEKAAAAESGAMLGGAPPSWSGEQVVTELGGNTFPLRCVVGENWQGGWRTKAGMELAAREPGATYEWTPRPKGQGKHYSSRTASQGKRQRALADLRSE</sequence>
<proteinExistence type="predicted"/>
<reference evidence="2" key="1">
    <citation type="submission" date="2023-08" db="EMBL/GenBank/DDBJ databases">
        <authorList>
            <person name="Chen Y."/>
            <person name="Shah S."/>
            <person name="Dougan E. K."/>
            <person name="Thang M."/>
            <person name="Chan C."/>
        </authorList>
    </citation>
    <scope>NUCLEOTIDE SEQUENCE</scope>
</reference>
<organism evidence="2 3">
    <name type="scientific">Effrenium voratum</name>
    <dbReference type="NCBI Taxonomy" id="2562239"/>
    <lineage>
        <taxon>Eukaryota</taxon>
        <taxon>Sar</taxon>
        <taxon>Alveolata</taxon>
        <taxon>Dinophyceae</taxon>
        <taxon>Suessiales</taxon>
        <taxon>Symbiodiniaceae</taxon>
        <taxon>Effrenium</taxon>
    </lineage>
</organism>
<accession>A0AA36JMV5</accession>
<feature type="non-terminal residue" evidence="2">
    <location>
        <position position="165"/>
    </location>
</feature>